<dbReference type="OrthoDB" id="40902at2759"/>
<keyword evidence="7" id="KW-0677">Repeat</keyword>
<comment type="catalytic activity">
    <reaction evidence="14">
        <text>L-seryl-[protein] + ATP = O-phospho-L-seryl-[protein] + ADP + H(+)</text>
        <dbReference type="Rhea" id="RHEA:17989"/>
        <dbReference type="Rhea" id="RHEA-COMP:9863"/>
        <dbReference type="Rhea" id="RHEA-COMP:11604"/>
        <dbReference type="ChEBI" id="CHEBI:15378"/>
        <dbReference type="ChEBI" id="CHEBI:29999"/>
        <dbReference type="ChEBI" id="CHEBI:30616"/>
        <dbReference type="ChEBI" id="CHEBI:83421"/>
        <dbReference type="ChEBI" id="CHEBI:456216"/>
        <dbReference type="EC" id="2.7.11.1"/>
    </reaction>
</comment>
<dbReference type="PANTHER" id="PTHR24345">
    <property type="entry name" value="SERINE/THREONINE-PROTEIN KINASE PLK"/>
    <property type="match status" value="1"/>
</dbReference>
<evidence type="ECO:0000259" key="16">
    <source>
        <dbReference type="PROSITE" id="PS50011"/>
    </source>
</evidence>
<evidence type="ECO:0000256" key="3">
    <source>
        <dbReference type="ARBA" id="ARBA00012513"/>
    </source>
</evidence>
<reference evidence="17 18" key="1">
    <citation type="submission" date="2016-11" db="EMBL/GenBank/DDBJ databases">
        <title>The macronuclear genome of Stentor coeruleus: a giant cell with tiny introns.</title>
        <authorList>
            <person name="Slabodnick M."/>
            <person name="Ruby J.G."/>
            <person name="Reiff S.B."/>
            <person name="Swart E.C."/>
            <person name="Gosai S."/>
            <person name="Prabakaran S."/>
            <person name="Witkowska E."/>
            <person name="Larue G.E."/>
            <person name="Fisher S."/>
            <person name="Freeman R.M."/>
            <person name="Gunawardena J."/>
            <person name="Chu W."/>
            <person name="Stover N.A."/>
            <person name="Gregory B.D."/>
            <person name="Nowacki M."/>
            <person name="Derisi J."/>
            <person name="Roy S.W."/>
            <person name="Marshall W.F."/>
            <person name="Sood P."/>
        </authorList>
    </citation>
    <scope>NUCLEOTIDE SEQUENCE [LARGE SCALE GENOMIC DNA]</scope>
    <source>
        <strain evidence="17">WM001</strain>
    </source>
</reference>
<keyword evidence="4" id="KW-0723">Serine/threonine-protein kinase</keyword>
<evidence type="ECO:0000256" key="4">
    <source>
        <dbReference type="ARBA" id="ARBA00022527"/>
    </source>
</evidence>
<dbReference type="Gene3D" id="1.10.510.10">
    <property type="entry name" value="Transferase(Phosphotransferase) domain 1"/>
    <property type="match status" value="1"/>
</dbReference>
<keyword evidence="8" id="KW-0547">Nucleotide-binding</keyword>
<comment type="cofactor">
    <cofactor evidence="1">
        <name>Mg(2+)</name>
        <dbReference type="ChEBI" id="CHEBI:18420"/>
    </cofactor>
</comment>
<evidence type="ECO:0000256" key="2">
    <source>
        <dbReference type="ARBA" id="ARBA00011245"/>
    </source>
</evidence>
<dbReference type="GO" id="GO:0046872">
    <property type="term" value="F:metal ion binding"/>
    <property type="evidence" value="ECO:0007669"/>
    <property type="project" value="UniProtKB-KW"/>
</dbReference>
<keyword evidence="5" id="KW-0808">Transferase</keyword>
<feature type="domain" description="Protein kinase" evidence="16">
    <location>
        <begin position="42"/>
        <end position="299"/>
    </location>
</feature>
<evidence type="ECO:0000256" key="7">
    <source>
        <dbReference type="ARBA" id="ARBA00022737"/>
    </source>
</evidence>
<keyword evidence="6" id="KW-0479">Metal-binding</keyword>
<evidence type="ECO:0000256" key="12">
    <source>
        <dbReference type="ARBA" id="ARBA00024334"/>
    </source>
</evidence>
<dbReference type="Pfam" id="PF00069">
    <property type="entry name" value="Pkinase"/>
    <property type="match status" value="1"/>
</dbReference>
<evidence type="ECO:0000256" key="9">
    <source>
        <dbReference type="ARBA" id="ARBA00022777"/>
    </source>
</evidence>
<evidence type="ECO:0000256" key="8">
    <source>
        <dbReference type="ARBA" id="ARBA00022741"/>
    </source>
</evidence>
<dbReference type="EC" id="2.7.11.1" evidence="3"/>
<evidence type="ECO:0000313" key="17">
    <source>
        <dbReference type="EMBL" id="OMJ91762.1"/>
    </source>
</evidence>
<keyword evidence="18" id="KW-1185">Reference proteome</keyword>
<dbReference type="EMBL" id="MPUH01000075">
    <property type="protein sequence ID" value="OMJ91762.1"/>
    <property type="molecule type" value="Genomic_DNA"/>
</dbReference>
<organism evidence="17 18">
    <name type="scientific">Stentor coeruleus</name>
    <dbReference type="NCBI Taxonomy" id="5963"/>
    <lineage>
        <taxon>Eukaryota</taxon>
        <taxon>Sar</taxon>
        <taxon>Alveolata</taxon>
        <taxon>Ciliophora</taxon>
        <taxon>Postciliodesmatophora</taxon>
        <taxon>Heterotrichea</taxon>
        <taxon>Heterotrichida</taxon>
        <taxon>Stentoridae</taxon>
        <taxon>Stentor</taxon>
    </lineage>
</organism>
<name>A0A1R2CRW7_9CILI</name>
<evidence type="ECO:0000313" key="18">
    <source>
        <dbReference type="Proteomes" id="UP000187209"/>
    </source>
</evidence>
<proteinExistence type="inferred from homology"/>
<dbReference type="Proteomes" id="UP000187209">
    <property type="component" value="Unassembled WGS sequence"/>
</dbReference>
<evidence type="ECO:0000256" key="5">
    <source>
        <dbReference type="ARBA" id="ARBA00022679"/>
    </source>
</evidence>
<dbReference type="InterPro" id="IPR000719">
    <property type="entry name" value="Prot_kinase_dom"/>
</dbReference>
<dbReference type="PROSITE" id="PS00108">
    <property type="entry name" value="PROTEIN_KINASE_ST"/>
    <property type="match status" value="1"/>
</dbReference>
<evidence type="ECO:0000256" key="13">
    <source>
        <dbReference type="ARBA" id="ARBA00047899"/>
    </source>
</evidence>
<dbReference type="PANTHER" id="PTHR24345:SF91">
    <property type="entry name" value="SERINE_THREONINE-PROTEIN KINASE PLK4"/>
    <property type="match status" value="1"/>
</dbReference>
<dbReference type="GO" id="GO:0005634">
    <property type="term" value="C:nucleus"/>
    <property type="evidence" value="ECO:0007669"/>
    <property type="project" value="TreeGrafter"/>
</dbReference>
<evidence type="ECO:0000256" key="14">
    <source>
        <dbReference type="ARBA" id="ARBA00048679"/>
    </source>
</evidence>
<dbReference type="GO" id="GO:0004674">
    <property type="term" value="F:protein serine/threonine kinase activity"/>
    <property type="evidence" value="ECO:0007669"/>
    <property type="project" value="UniProtKB-KW"/>
</dbReference>
<gene>
    <name evidence="17" type="ORF">SteCoe_5663</name>
</gene>
<evidence type="ECO:0000256" key="1">
    <source>
        <dbReference type="ARBA" id="ARBA00001946"/>
    </source>
</evidence>
<dbReference type="InterPro" id="IPR011009">
    <property type="entry name" value="Kinase-like_dom_sf"/>
</dbReference>
<sequence length="307" mass="35025">MGCVNVKKQTKLRMKVTPSSTVVTDNSRRSSYELPSPSPSDYEPLSFLGAGGFAEVTACKHIRTKSIKAQKKIPKSKLKPYHLHQSKKPKEVHILESLDHPNIVSFFEYFEDRENYYLITEICKGNSLYSNLIKSGKFSEKKVKESMFQVLQAVEYLHDKKIVHRDIKPENVLLTSSNGSHVKLSDFGSADEIGVNKKLFGGFGSVFYLAPEVIIGEYNEKVDIWSCGVMMWVLLTGKQPYIEKDAKTIKERIVQRPLQPCQIELGGLSCDGLDFMKKMLEVDSEKRISATEALEHKWFEDCRKKYE</sequence>
<evidence type="ECO:0000256" key="11">
    <source>
        <dbReference type="ARBA" id="ARBA00022840"/>
    </source>
</evidence>
<evidence type="ECO:0000256" key="6">
    <source>
        <dbReference type="ARBA" id="ARBA00022723"/>
    </source>
</evidence>
<accession>A0A1R2CRW7</accession>
<evidence type="ECO:0000256" key="15">
    <source>
        <dbReference type="SAM" id="MobiDB-lite"/>
    </source>
</evidence>
<dbReference type="InterPro" id="IPR008271">
    <property type="entry name" value="Ser/Thr_kinase_AS"/>
</dbReference>
<evidence type="ECO:0000256" key="10">
    <source>
        <dbReference type="ARBA" id="ARBA00022837"/>
    </source>
</evidence>
<feature type="region of interest" description="Disordered" evidence="15">
    <location>
        <begin position="15"/>
        <end position="40"/>
    </location>
</feature>
<comment type="catalytic activity">
    <reaction evidence="13">
        <text>L-threonyl-[protein] + ATP = O-phospho-L-threonyl-[protein] + ADP + H(+)</text>
        <dbReference type="Rhea" id="RHEA:46608"/>
        <dbReference type="Rhea" id="RHEA-COMP:11060"/>
        <dbReference type="Rhea" id="RHEA-COMP:11605"/>
        <dbReference type="ChEBI" id="CHEBI:15378"/>
        <dbReference type="ChEBI" id="CHEBI:30013"/>
        <dbReference type="ChEBI" id="CHEBI:30616"/>
        <dbReference type="ChEBI" id="CHEBI:61977"/>
        <dbReference type="ChEBI" id="CHEBI:456216"/>
        <dbReference type="EC" id="2.7.11.1"/>
    </reaction>
</comment>
<comment type="subunit">
    <text evidence="2">Monomer.</text>
</comment>
<dbReference type="SUPFAM" id="SSF56112">
    <property type="entry name" value="Protein kinase-like (PK-like)"/>
    <property type="match status" value="1"/>
</dbReference>
<dbReference type="Gene3D" id="3.30.200.20">
    <property type="entry name" value="Phosphorylase Kinase, domain 1"/>
    <property type="match status" value="1"/>
</dbReference>
<dbReference type="FunFam" id="1.10.510.10:FF:000571">
    <property type="entry name" value="Maternal embryonic leucine zipper kinase"/>
    <property type="match status" value="1"/>
</dbReference>
<dbReference type="AlphaFoldDB" id="A0A1R2CRW7"/>
<keyword evidence="9" id="KW-0418">Kinase</keyword>
<dbReference type="PROSITE" id="PS50011">
    <property type="entry name" value="PROTEIN_KINASE_DOM"/>
    <property type="match status" value="1"/>
</dbReference>
<protein>
    <recommendedName>
        <fullName evidence="3">non-specific serine/threonine protein kinase</fullName>
        <ecNumber evidence="3">2.7.11.1</ecNumber>
    </recommendedName>
</protein>
<keyword evidence="10" id="KW-0106">Calcium</keyword>
<comment type="caution">
    <text evidence="17">The sequence shown here is derived from an EMBL/GenBank/DDBJ whole genome shotgun (WGS) entry which is preliminary data.</text>
</comment>
<comment type="similarity">
    <text evidence="12">Belongs to the protein kinase superfamily. Ser/Thr protein kinase family. CDPK subfamily.</text>
</comment>
<keyword evidence="11" id="KW-0067">ATP-binding</keyword>
<dbReference type="SMART" id="SM00220">
    <property type="entry name" value="S_TKc"/>
    <property type="match status" value="1"/>
</dbReference>
<dbReference type="GO" id="GO:0005524">
    <property type="term" value="F:ATP binding"/>
    <property type="evidence" value="ECO:0007669"/>
    <property type="project" value="UniProtKB-KW"/>
</dbReference>
<dbReference type="FunFam" id="3.30.200.20:FF:000315">
    <property type="entry name" value="Calcium-dependent protein kinase 3"/>
    <property type="match status" value="1"/>
</dbReference>